<dbReference type="InParanoid" id="A0A067QCW5"/>
<keyword evidence="2" id="KW-1185">Reference proteome</keyword>
<dbReference type="OrthoDB" id="613763at2759"/>
<name>A0A067QCW5_9AGAM</name>
<protein>
    <recommendedName>
        <fullName evidence="3">F-box domain-containing protein</fullName>
    </recommendedName>
</protein>
<dbReference type="EMBL" id="KL197709">
    <property type="protein sequence ID" value="KDQ64819.1"/>
    <property type="molecule type" value="Genomic_DNA"/>
</dbReference>
<dbReference type="Gene3D" id="3.80.10.10">
    <property type="entry name" value="Ribonuclease Inhibitor"/>
    <property type="match status" value="1"/>
</dbReference>
<accession>A0A067QCW5</accession>
<reference evidence="2" key="1">
    <citation type="journal article" date="2014" name="Proc. Natl. Acad. Sci. U.S.A.">
        <title>Extensive sampling of basidiomycete genomes demonstrates inadequacy of the white-rot/brown-rot paradigm for wood decay fungi.</title>
        <authorList>
            <person name="Riley R."/>
            <person name="Salamov A.A."/>
            <person name="Brown D.W."/>
            <person name="Nagy L.G."/>
            <person name="Floudas D."/>
            <person name="Held B.W."/>
            <person name="Levasseur A."/>
            <person name="Lombard V."/>
            <person name="Morin E."/>
            <person name="Otillar R."/>
            <person name="Lindquist E.A."/>
            <person name="Sun H."/>
            <person name="LaButti K.M."/>
            <person name="Schmutz J."/>
            <person name="Jabbour D."/>
            <person name="Luo H."/>
            <person name="Baker S.E."/>
            <person name="Pisabarro A.G."/>
            <person name="Walton J.D."/>
            <person name="Blanchette R.A."/>
            <person name="Henrissat B."/>
            <person name="Martin F."/>
            <person name="Cullen D."/>
            <person name="Hibbett D.S."/>
            <person name="Grigoriev I.V."/>
        </authorList>
    </citation>
    <scope>NUCLEOTIDE SEQUENCE [LARGE SCALE GENOMIC DNA]</scope>
    <source>
        <strain evidence="2">MUCL 33604</strain>
    </source>
</reference>
<proteinExistence type="predicted"/>
<evidence type="ECO:0000313" key="2">
    <source>
        <dbReference type="Proteomes" id="UP000027265"/>
    </source>
</evidence>
<sequence length="334" mass="36513">MSLSTLPFELLDGICQNLCPADLVSLARTSSWLCPASQRFLYRHVSVSPWARNISVVATLAKRRDIAATVRSFSIVIDDGRTSPFPAFYQLLARALSGMTRLTSLSLLIDPNASWVLDSSLGTHTTYHHLRHFTCSFPLDSHVAHFLAETPTLIELQVDSAPTSSHHPCASLPSTSIPNLNQFIGSATAAKEIVPGRPVETVHLYNGELTEESIGDLARSTAPIAALGAMTRMAPVTVLDTLARHIPSIAYLRLMAVDDFSVLPTSEFYEQVAAKLAGLPELSTFELCGIHWGSFKRDEGHDRRVWQAGPLSSVVVPERDGEESNISTDDFLVY</sequence>
<organism evidence="1 2">
    <name type="scientific">Jaapia argillacea MUCL 33604</name>
    <dbReference type="NCBI Taxonomy" id="933084"/>
    <lineage>
        <taxon>Eukaryota</taxon>
        <taxon>Fungi</taxon>
        <taxon>Dikarya</taxon>
        <taxon>Basidiomycota</taxon>
        <taxon>Agaricomycotina</taxon>
        <taxon>Agaricomycetes</taxon>
        <taxon>Agaricomycetidae</taxon>
        <taxon>Jaapiales</taxon>
        <taxon>Jaapiaceae</taxon>
        <taxon>Jaapia</taxon>
    </lineage>
</organism>
<evidence type="ECO:0000313" key="1">
    <source>
        <dbReference type="EMBL" id="KDQ64819.1"/>
    </source>
</evidence>
<dbReference type="AlphaFoldDB" id="A0A067QCW5"/>
<dbReference type="Proteomes" id="UP000027265">
    <property type="component" value="Unassembled WGS sequence"/>
</dbReference>
<dbReference type="HOGENOM" id="CLU_051054_0_0_1"/>
<evidence type="ECO:0008006" key="3">
    <source>
        <dbReference type="Google" id="ProtNLM"/>
    </source>
</evidence>
<dbReference type="InterPro" id="IPR032675">
    <property type="entry name" value="LRR_dom_sf"/>
</dbReference>
<gene>
    <name evidence="1" type="ORF">JAAARDRAFT_145966</name>
</gene>